<protein>
    <submittedName>
        <fullName evidence="12">Uncharacterized protein</fullName>
    </submittedName>
</protein>
<keyword evidence="5 9" id="KW-1133">Transmembrane helix</keyword>
<dbReference type="SUPFAM" id="SSF53850">
    <property type="entry name" value="Periplasmic binding protein-like II"/>
    <property type="match status" value="1"/>
</dbReference>
<evidence type="ECO:0000256" key="4">
    <source>
        <dbReference type="ARBA" id="ARBA00022692"/>
    </source>
</evidence>
<organism evidence="12 13">
    <name type="scientific">Zootermopsis nevadensis</name>
    <name type="common">Dampwood termite</name>
    <dbReference type="NCBI Taxonomy" id="136037"/>
    <lineage>
        <taxon>Eukaryota</taxon>
        <taxon>Metazoa</taxon>
        <taxon>Ecdysozoa</taxon>
        <taxon>Arthropoda</taxon>
        <taxon>Hexapoda</taxon>
        <taxon>Insecta</taxon>
        <taxon>Pterygota</taxon>
        <taxon>Neoptera</taxon>
        <taxon>Polyneoptera</taxon>
        <taxon>Dictyoptera</taxon>
        <taxon>Blattodea</taxon>
        <taxon>Blattoidea</taxon>
        <taxon>Termitoidae</taxon>
        <taxon>Termopsidae</taxon>
        <taxon>Zootermopsis</taxon>
    </lineage>
</organism>
<dbReference type="InterPro" id="IPR052192">
    <property type="entry name" value="Insect_Ionotropic_Sensory_Rcpt"/>
</dbReference>
<dbReference type="Gene3D" id="1.10.287.70">
    <property type="match status" value="1"/>
</dbReference>
<proteinExistence type="inferred from homology"/>
<keyword evidence="3" id="KW-1003">Cell membrane</keyword>
<dbReference type="Proteomes" id="UP000027135">
    <property type="component" value="Unassembled WGS sequence"/>
</dbReference>
<dbReference type="EMBL" id="KK852482">
    <property type="protein sequence ID" value="KDR22909.1"/>
    <property type="molecule type" value="Genomic_DNA"/>
</dbReference>
<keyword evidence="7" id="KW-0675">Receptor</keyword>
<evidence type="ECO:0000256" key="5">
    <source>
        <dbReference type="ARBA" id="ARBA00022989"/>
    </source>
</evidence>
<name>A0A067RSW1_ZOONE</name>
<evidence type="ECO:0000256" key="3">
    <source>
        <dbReference type="ARBA" id="ARBA00022475"/>
    </source>
</evidence>
<comment type="subcellular location">
    <subcellularLocation>
        <location evidence="1">Cell membrane</location>
        <topology evidence="1">Multi-pass membrane protein</topology>
    </subcellularLocation>
</comment>
<feature type="domain" description="Ionotropic receptor 75a N-terminal" evidence="11">
    <location>
        <begin position="121"/>
        <end position="240"/>
    </location>
</feature>
<evidence type="ECO:0000256" key="6">
    <source>
        <dbReference type="ARBA" id="ARBA00023136"/>
    </source>
</evidence>
<dbReference type="Gene3D" id="3.40.190.10">
    <property type="entry name" value="Periplasmic binding protein-like II"/>
    <property type="match status" value="1"/>
</dbReference>
<evidence type="ECO:0000256" key="1">
    <source>
        <dbReference type="ARBA" id="ARBA00004651"/>
    </source>
</evidence>
<gene>
    <name evidence="12" type="ORF">L798_14765</name>
</gene>
<dbReference type="PANTHER" id="PTHR42643:SF24">
    <property type="entry name" value="IONOTROPIC RECEPTOR 60A"/>
    <property type="match status" value="1"/>
</dbReference>
<feature type="transmembrane region" description="Helical" evidence="9">
    <location>
        <begin position="431"/>
        <end position="456"/>
    </location>
</feature>
<keyword evidence="8" id="KW-0325">Glycoprotein</keyword>
<evidence type="ECO:0000256" key="7">
    <source>
        <dbReference type="ARBA" id="ARBA00023170"/>
    </source>
</evidence>
<evidence type="ECO:0000256" key="2">
    <source>
        <dbReference type="ARBA" id="ARBA00008685"/>
    </source>
</evidence>
<dbReference type="Pfam" id="PF00060">
    <property type="entry name" value="Lig_chan"/>
    <property type="match status" value="1"/>
</dbReference>
<dbReference type="GO" id="GO:0050906">
    <property type="term" value="P:detection of stimulus involved in sensory perception"/>
    <property type="evidence" value="ECO:0007669"/>
    <property type="project" value="UniProtKB-ARBA"/>
</dbReference>
<evidence type="ECO:0000259" key="11">
    <source>
        <dbReference type="Pfam" id="PF24576"/>
    </source>
</evidence>
<dbReference type="PANTHER" id="PTHR42643">
    <property type="entry name" value="IONOTROPIC RECEPTOR 20A-RELATED"/>
    <property type="match status" value="1"/>
</dbReference>
<dbReference type="InterPro" id="IPR057074">
    <property type="entry name" value="IR75A_N"/>
</dbReference>
<feature type="transmembrane region" description="Helical" evidence="9">
    <location>
        <begin position="365"/>
        <end position="386"/>
    </location>
</feature>
<evidence type="ECO:0000256" key="9">
    <source>
        <dbReference type="SAM" id="Phobius"/>
    </source>
</evidence>
<evidence type="ECO:0000313" key="12">
    <source>
        <dbReference type="EMBL" id="KDR22909.1"/>
    </source>
</evidence>
<feature type="transmembrane region" description="Helical" evidence="9">
    <location>
        <begin position="612"/>
        <end position="632"/>
    </location>
</feature>
<evidence type="ECO:0000256" key="8">
    <source>
        <dbReference type="ARBA" id="ARBA00023180"/>
    </source>
</evidence>
<dbReference type="eggNOG" id="KOG1052">
    <property type="taxonomic scope" value="Eukaryota"/>
</dbReference>
<reference evidence="12 13" key="1">
    <citation type="journal article" date="2014" name="Nat. Commun.">
        <title>Molecular traces of alternative social organization in a termite genome.</title>
        <authorList>
            <person name="Terrapon N."/>
            <person name="Li C."/>
            <person name="Robertson H.M."/>
            <person name="Ji L."/>
            <person name="Meng X."/>
            <person name="Booth W."/>
            <person name="Chen Z."/>
            <person name="Childers C.P."/>
            <person name="Glastad K.M."/>
            <person name="Gokhale K."/>
            <person name="Gowin J."/>
            <person name="Gronenberg W."/>
            <person name="Hermansen R.A."/>
            <person name="Hu H."/>
            <person name="Hunt B.G."/>
            <person name="Huylmans A.K."/>
            <person name="Khalil S.M."/>
            <person name="Mitchell R.D."/>
            <person name="Munoz-Torres M.C."/>
            <person name="Mustard J.A."/>
            <person name="Pan H."/>
            <person name="Reese J.T."/>
            <person name="Scharf M.E."/>
            <person name="Sun F."/>
            <person name="Vogel H."/>
            <person name="Xiao J."/>
            <person name="Yang W."/>
            <person name="Yang Z."/>
            <person name="Yang Z."/>
            <person name="Zhou J."/>
            <person name="Zhu J."/>
            <person name="Brent C.S."/>
            <person name="Elsik C.G."/>
            <person name="Goodisman M.A."/>
            <person name="Liberles D.A."/>
            <person name="Roe R.M."/>
            <person name="Vargo E.L."/>
            <person name="Vilcinskas A."/>
            <person name="Wang J."/>
            <person name="Bornberg-Bauer E."/>
            <person name="Korb J."/>
            <person name="Zhang G."/>
            <person name="Liebig J."/>
        </authorList>
    </citation>
    <scope>NUCLEOTIDE SEQUENCE [LARGE SCALE GENOMIC DNA]</scope>
    <source>
        <tissue evidence="12">Whole organism</tissue>
    </source>
</reference>
<dbReference type="InterPro" id="IPR001320">
    <property type="entry name" value="Iontro_rcpt_C"/>
</dbReference>
<keyword evidence="4 9" id="KW-0812">Transmembrane</keyword>
<dbReference type="AlphaFoldDB" id="A0A067RSW1"/>
<accession>A0A067RSW1</accession>
<dbReference type="GO" id="GO:0005886">
    <property type="term" value="C:plasma membrane"/>
    <property type="evidence" value="ECO:0007669"/>
    <property type="project" value="UniProtKB-SubCell"/>
</dbReference>
<comment type="similarity">
    <text evidence="2">Belongs to the glutamate-gated ion channel (TC 1.A.10.1) family.</text>
</comment>
<dbReference type="GO" id="GO:0015276">
    <property type="term" value="F:ligand-gated monoatomic ion channel activity"/>
    <property type="evidence" value="ECO:0007669"/>
    <property type="project" value="InterPro"/>
</dbReference>
<keyword evidence="6 9" id="KW-0472">Membrane</keyword>
<evidence type="ECO:0000259" key="10">
    <source>
        <dbReference type="Pfam" id="PF00060"/>
    </source>
</evidence>
<keyword evidence="13" id="KW-1185">Reference proteome</keyword>
<dbReference type="FunCoup" id="A0A067RSW1">
    <property type="interactions" value="58"/>
</dbReference>
<sequence length="667" mass="76439">MPKGKVETKEIERVQEQTIWAMKHLPWNKFLIVLAMVELCPGQIEKALTLVETTAAIIGLQQYFRSGCVFFLYSNGRTHYELRDKLTLVRLSKTMSQNTVTSATLNTGKGDVSLKYLRCQKNRPVNVLTSDDQNMMLSLKEMATQPHFARSVWLMLLSVGTEIDTFFSDIDVPVDSEFVVAHRPEDYVQLTEVYRVRNGYPLQKQVFGEINAGNKVLNLTDIGFYERRNNLHGLIMEAVTIQDNPYTSIAKNPDGSAIVTGGFFGLVWKEFENKLHFRTNFTYLEEKSYTYEVNDKTDPFAKMVYDVHLKKYDIGVAAFRCVNERAKIVEYTYIMHRSKFVIVLKPADNEDMAWNHFFGPFQPSLWFGLISCILVIAGCLSLFYYVGQRLAYPEYETPKQYTFAISIFYVFSMFCQQGHDVTPKSCACRLVYWLGYVTAVVVLAAYSATLISFLTIQNKEPHVKTLEALAADGTYKLGMIRHYVRIVKNDVDHGITNEIYDKIIEPDPNNIVDTNLEGFRRVCTTKYAFWTSLEAVKEVGDLVNCNIALLSYSYVFMLGMVVTDNNPYRRLLNYQISRMQSGGVLRKHKLDSWAAHVPEAQNMWTSVSVGQITPLLTILSGGVAISLALLLTEMVASWWQHRQTERKNAWSGQLSKQLRTKYMFFRV</sequence>
<dbReference type="InParanoid" id="A0A067RSW1"/>
<dbReference type="Pfam" id="PF24576">
    <property type="entry name" value="IR75A_N"/>
    <property type="match status" value="1"/>
</dbReference>
<feature type="domain" description="Ionotropic glutamate receptor C-terminal" evidence="10">
    <location>
        <begin position="364"/>
        <end position="501"/>
    </location>
</feature>
<feature type="transmembrane region" description="Helical" evidence="9">
    <location>
        <begin position="542"/>
        <end position="562"/>
    </location>
</feature>
<evidence type="ECO:0000313" key="13">
    <source>
        <dbReference type="Proteomes" id="UP000027135"/>
    </source>
</evidence>
<feature type="transmembrane region" description="Helical" evidence="9">
    <location>
        <begin position="401"/>
        <end position="419"/>
    </location>
</feature>